<reference evidence="2 3" key="1">
    <citation type="submission" date="2019-07" db="EMBL/GenBank/DDBJ databases">
        <title>Genomic Encyclopedia of Archaeal and Bacterial Type Strains, Phase II (KMG-II): from individual species to whole genera.</title>
        <authorList>
            <person name="Goeker M."/>
        </authorList>
    </citation>
    <scope>NUCLEOTIDE SEQUENCE [LARGE SCALE GENOMIC DNA]</scope>
    <source>
        <strain evidence="2 3">ATCC BAA-1854</strain>
    </source>
</reference>
<feature type="transmembrane region" description="Helical" evidence="1">
    <location>
        <begin position="21"/>
        <end position="39"/>
    </location>
</feature>
<feature type="transmembrane region" description="Helical" evidence="1">
    <location>
        <begin position="59"/>
        <end position="77"/>
    </location>
</feature>
<dbReference type="RefSeq" id="WP_144910635.1">
    <property type="nucleotide sequence ID" value="NZ_VLLI01000003.1"/>
</dbReference>
<evidence type="ECO:0000313" key="2">
    <source>
        <dbReference type="EMBL" id="TWJ02244.1"/>
    </source>
</evidence>
<protein>
    <submittedName>
        <fullName evidence="2">Uncharacterized protein</fullName>
    </submittedName>
</protein>
<feature type="transmembrane region" description="Helical" evidence="1">
    <location>
        <begin position="151"/>
        <end position="177"/>
    </location>
</feature>
<accession>A0A562U907</accession>
<evidence type="ECO:0000256" key="1">
    <source>
        <dbReference type="SAM" id="Phobius"/>
    </source>
</evidence>
<dbReference type="AlphaFoldDB" id="A0A562U907"/>
<name>A0A562U907_9SPHI</name>
<keyword evidence="1" id="KW-1133">Transmembrane helix</keyword>
<dbReference type="Proteomes" id="UP000317010">
    <property type="component" value="Unassembled WGS sequence"/>
</dbReference>
<sequence>MTTRYKRFLIWFTRFGKVKARIIHFVFLCIAYFVFLLVLDYVLGITKHTSFNKEWRNSISFSLFFFVCAPFVSWRFYDVALIQLKEYRALAKKGLTRADLSRISFVRTWEHKRRKGIAVYCFFEGGLVLGMFLLFPVSLLLFLSLKQYNPMYYTFAMIGISITKNILLSFTIGLIIFRFRWSYNQRRFKRLTNPVT</sequence>
<dbReference type="EMBL" id="VLLI01000003">
    <property type="protein sequence ID" value="TWJ02244.1"/>
    <property type="molecule type" value="Genomic_DNA"/>
</dbReference>
<gene>
    <name evidence="2" type="ORF">JN11_01216</name>
</gene>
<feature type="transmembrane region" description="Helical" evidence="1">
    <location>
        <begin position="117"/>
        <end position="145"/>
    </location>
</feature>
<dbReference type="OrthoDB" id="799270at2"/>
<keyword evidence="3" id="KW-1185">Reference proteome</keyword>
<evidence type="ECO:0000313" key="3">
    <source>
        <dbReference type="Proteomes" id="UP000317010"/>
    </source>
</evidence>
<proteinExistence type="predicted"/>
<organism evidence="2 3">
    <name type="scientific">Mucilaginibacter frigoritolerans</name>
    <dbReference type="NCBI Taxonomy" id="652788"/>
    <lineage>
        <taxon>Bacteria</taxon>
        <taxon>Pseudomonadati</taxon>
        <taxon>Bacteroidota</taxon>
        <taxon>Sphingobacteriia</taxon>
        <taxon>Sphingobacteriales</taxon>
        <taxon>Sphingobacteriaceae</taxon>
        <taxon>Mucilaginibacter</taxon>
    </lineage>
</organism>
<keyword evidence="1" id="KW-0472">Membrane</keyword>
<keyword evidence="1" id="KW-0812">Transmembrane</keyword>
<comment type="caution">
    <text evidence="2">The sequence shown here is derived from an EMBL/GenBank/DDBJ whole genome shotgun (WGS) entry which is preliminary data.</text>
</comment>